<sequence>MTKITLLDLTQNQLKGPIPSSLSTLKNLEIVLLSDNNISGIVEADIFLSLKKLKALYLGGNKITLSFIDYHTSDTLPKFEILWLESCNLKVFPDFLRFQDQLQELSLDDNKIDGPIPEWMGNTSKETLQALSLSQNSIRGFEQHSSVLPWVGLRELDLSHNMLQGSIPMPPPTTMNFLVLDLSFNNITGSITPCIERIEESLLVLNLRSNVLRGTIPNTFTNGSKLHMISLSENQLEDQLPRSLENCASLQILDLGNNHIEDMFPFWLEKLSELQVLILKSNKFHGAIPIPEKTNSKFPKLRIIDLSYNSFSGDLPHRYFQGWSAMKDTKSDATYMQARIDIWVENYGGLGIIHTQ</sequence>
<keyword evidence="6" id="KW-1133">Transmembrane helix</keyword>
<dbReference type="Pfam" id="PF13855">
    <property type="entry name" value="LRR_8"/>
    <property type="match status" value="1"/>
</dbReference>
<dbReference type="EMBL" id="LEKV01001011">
    <property type="protein sequence ID" value="KVI10573.1"/>
    <property type="molecule type" value="Genomic_DNA"/>
</dbReference>
<dbReference type="Gene3D" id="3.80.10.10">
    <property type="entry name" value="Ribonuclease Inhibitor"/>
    <property type="match status" value="1"/>
</dbReference>
<dbReference type="OMA" id="YILITEY"/>
<keyword evidence="5" id="KW-0677">Repeat</keyword>
<dbReference type="SUPFAM" id="SSF52047">
    <property type="entry name" value="RNI-like"/>
    <property type="match status" value="1"/>
</dbReference>
<evidence type="ECO:0000256" key="6">
    <source>
        <dbReference type="ARBA" id="ARBA00022989"/>
    </source>
</evidence>
<proteinExistence type="predicted"/>
<evidence type="ECO:0000256" key="5">
    <source>
        <dbReference type="ARBA" id="ARBA00022737"/>
    </source>
</evidence>
<evidence type="ECO:0000256" key="4">
    <source>
        <dbReference type="ARBA" id="ARBA00022729"/>
    </source>
</evidence>
<dbReference type="STRING" id="59895.A0A118K6F0"/>
<dbReference type="Gramene" id="KVI10573">
    <property type="protein sequence ID" value="KVI10573"/>
    <property type="gene ID" value="Ccrd_011006"/>
</dbReference>
<accession>A0A118K6F0</accession>
<evidence type="ECO:0000313" key="9">
    <source>
        <dbReference type="EMBL" id="KVI10573.1"/>
    </source>
</evidence>
<keyword evidence="10" id="KW-1185">Reference proteome</keyword>
<evidence type="ECO:0000256" key="2">
    <source>
        <dbReference type="ARBA" id="ARBA00022614"/>
    </source>
</evidence>
<name>A0A118K6F0_CYNCS</name>
<gene>
    <name evidence="9" type="ORF">Ccrd_011006</name>
</gene>
<reference evidence="9 10" key="1">
    <citation type="journal article" date="2016" name="Sci. Rep.">
        <title>The genome sequence of the outbreeding globe artichoke constructed de novo incorporating a phase-aware low-pass sequencing strategy of F1 progeny.</title>
        <authorList>
            <person name="Scaglione D."/>
            <person name="Reyes-Chin-Wo S."/>
            <person name="Acquadro A."/>
            <person name="Froenicke L."/>
            <person name="Portis E."/>
            <person name="Beitel C."/>
            <person name="Tirone M."/>
            <person name="Mauro R."/>
            <person name="Lo Monaco A."/>
            <person name="Mauromicale G."/>
            <person name="Faccioli P."/>
            <person name="Cattivelli L."/>
            <person name="Rieseberg L."/>
            <person name="Michelmore R."/>
            <person name="Lanteri S."/>
        </authorList>
    </citation>
    <scope>NUCLEOTIDE SEQUENCE [LARGE SCALE GENOMIC DNA]</scope>
    <source>
        <strain evidence="9">2C</strain>
    </source>
</reference>
<evidence type="ECO:0000256" key="3">
    <source>
        <dbReference type="ARBA" id="ARBA00022692"/>
    </source>
</evidence>
<evidence type="ECO:0000256" key="8">
    <source>
        <dbReference type="ARBA" id="ARBA00023180"/>
    </source>
</evidence>
<organism evidence="9 10">
    <name type="scientific">Cynara cardunculus var. scolymus</name>
    <name type="common">Globe artichoke</name>
    <name type="synonym">Cynara scolymus</name>
    <dbReference type="NCBI Taxonomy" id="59895"/>
    <lineage>
        <taxon>Eukaryota</taxon>
        <taxon>Viridiplantae</taxon>
        <taxon>Streptophyta</taxon>
        <taxon>Embryophyta</taxon>
        <taxon>Tracheophyta</taxon>
        <taxon>Spermatophyta</taxon>
        <taxon>Magnoliopsida</taxon>
        <taxon>eudicotyledons</taxon>
        <taxon>Gunneridae</taxon>
        <taxon>Pentapetalae</taxon>
        <taxon>asterids</taxon>
        <taxon>campanulids</taxon>
        <taxon>Asterales</taxon>
        <taxon>Asteraceae</taxon>
        <taxon>Carduoideae</taxon>
        <taxon>Cardueae</taxon>
        <taxon>Carduinae</taxon>
        <taxon>Cynara</taxon>
    </lineage>
</organism>
<dbReference type="PANTHER" id="PTHR48061:SF12">
    <property type="entry name" value="DISEASE RESISTANCE LIKE PROTEIN"/>
    <property type="match status" value="1"/>
</dbReference>
<keyword evidence="7" id="KW-0472">Membrane</keyword>
<dbReference type="FunFam" id="3.80.10.10:FF:000383">
    <property type="entry name" value="Leucine-rich repeat receptor protein kinase EMS1"/>
    <property type="match status" value="1"/>
</dbReference>
<dbReference type="InterPro" id="IPR001611">
    <property type="entry name" value="Leu-rich_rpt"/>
</dbReference>
<dbReference type="OrthoDB" id="442066at2759"/>
<keyword evidence="8" id="KW-0325">Glycoprotein</keyword>
<dbReference type="AlphaFoldDB" id="A0A118K6F0"/>
<evidence type="ECO:0000256" key="1">
    <source>
        <dbReference type="ARBA" id="ARBA00004479"/>
    </source>
</evidence>
<dbReference type="Pfam" id="PF00560">
    <property type="entry name" value="LRR_1"/>
    <property type="match status" value="5"/>
</dbReference>
<dbReference type="GO" id="GO:0016020">
    <property type="term" value="C:membrane"/>
    <property type="evidence" value="ECO:0007669"/>
    <property type="project" value="UniProtKB-SubCell"/>
</dbReference>
<keyword evidence="2" id="KW-0433">Leucine-rich repeat</keyword>
<dbReference type="PANTHER" id="PTHR48061">
    <property type="entry name" value="LEUCINE-RICH REPEAT RECEPTOR PROTEIN KINASE EMS1-LIKE-RELATED"/>
    <property type="match status" value="1"/>
</dbReference>
<dbReference type="PROSITE" id="PS51450">
    <property type="entry name" value="LRR"/>
    <property type="match status" value="1"/>
</dbReference>
<keyword evidence="4" id="KW-0732">Signal</keyword>
<evidence type="ECO:0000313" key="10">
    <source>
        <dbReference type="Proteomes" id="UP000243975"/>
    </source>
</evidence>
<comment type="caution">
    <text evidence="9">The sequence shown here is derived from an EMBL/GenBank/DDBJ whole genome shotgun (WGS) entry which is preliminary data.</text>
</comment>
<comment type="subcellular location">
    <subcellularLocation>
        <location evidence="1">Membrane</location>
        <topology evidence="1">Single-pass type I membrane protein</topology>
    </subcellularLocation>
</comment>
<evidence type="ECO:0000256" key="7">
    <source>
        <dbReference type="ARBA" id="ARBA00023136"/>
    </source>
</evidence>
<dbReference type="InterPro" id="IPR032675">
    <property type="entry name" value="LRR_dom_sf"/>
</dbReference>
<keyword evidence="3" id="KW-0812">Transmembrane</keyword>
<dbReference type="InterPro" id="IPR046956">
    <property type="entry name" value="RLP23-like"/>
</dbReference>
<dbReference type="Proteomes" id="UP000243975">
    <property type="component" value="Unassembled WGS sequence"/>
</dbReference>
<protein>
    <submittedName>
        <fullName evidence="9">Leucine-rich repeat-containing protein</fullName>
    </submittedName>
</protein>